<dbReference type="Proteomes" id="UP000326759">
    <property type="component" value="Unassembled WGS sequence"/>
</dbReference>
<dbReference type="InterPro" id="IPR036938">
    <property type="entry name" value="PAP2/HPO_sf"/>
</dbReference>
<dbReference type="EMBL" id="SEYY01000530">
    <property type="protein sequence ID" value="KAB7507042.1"/>
    <property type="molecule type" value="Genomic_DNA"/>
</dbReference>
<keyword evidence="3" id="KW-0378">Hydrolase</keyword>
<dbReference type="PANTHER" id="PTHR14969:SF28">
    <property type="entry name" value="DIHYDROSPHINGOSINE 1-PHOSPHATE PHOSPHATASE LCB3-RELATED"/>
    <property type="match status" value="1"/>
</dbReference>
<comment type="subcellular location">
    <subcellularLocation>
        <location evidence="1">Endoplasmic reticulum membrane</location>
        <topology evidence="1">Multi-pass membrane protein</topology>
    </subcellularLocation>
</comment>
<evidence type="ECO:0000256" key="4">
    <source>
        <dbReference type="ARBA" id="ARBA00022824"/>
    </source>
</evidence>
<sequence>MSSVVNFVRKLQDPELVVKFQNYCGIHIVNEDENSENVNIHQVKSQDIGNELDELGDKPEKLLEDKFENEEKNKKDENVGGSEGLIQNDNSIEVKQNPKKINYIITNKFLYYLFLIATKTGDEIFYITFFPFWNWNVDGAVMREVIYIWTFTMYIGQALKDILRVPRPSSPPVVRLDSKWGLEYGLPSTHAMVAFSIPFSILILSLDRYQLNFGLCFCDRPYMVYPCVCFKNLFRNAFCFVGGLVLIAGLLSVLLPVIVALDRFMLTHPFSPLLSITLTIAMVVCYPTSDRWTSARGDTTVMVGVGCGCLVGYWMNYQIGMIYEPEVQPPFSIIWPTTKMVGLKPIFKPLSINTICVLLQVDPKTYQTCPSKIPEKQRVIIELFYKFVTYMTIGFAIVCTCPILFKLLSIERLTFYTEM</sequence>
<evidence type="ECO:0000313" key="9">
    <source>
        <dbReference type="Proteomes" id="UP000326759"/>
    </source>
</evidence>
<feature type="transmembrane region" description="Helical" evidence="7">
    <location>
        <begin position="273"/>
        <end position="289"/>
    </location>
</feature>
<evidence type="ECO:0000256" key="5">
    <source>
        <dbReference type="ARBA" id="ARBA00022989"/>
    </source>
</evidence>
<feature type="transmembrane region" description="Helical" evidence="7">
    <location>
        <begin position="109"/>
        <end position="133"/>
    </location>
</feature>
<keyword evidence="6 7" id="KW-0472">Membrane</keyword>
<keyword evidence="5 7" id="KW-1133">Transmembrane helix</keyword>
<accession>A0A5N5TLN2</accession>
<proteinExistence type="predicted"/>
<dbReference type="GO" id="GO:0006670">
    <property type="term" value="P:sphingosine metabolic process"/>
    <property type="evidence" value="ECO:0007669"/>
    <property type="project" value="TreeGrafter"/>
</dbReference>
<feature type="transmembrane region" description="Helical" evidence="7">
    <location>
        <begin position="383"/>
        <end position="405"/>
    </location>
</feature>
<protein>
    <submittedName>
        <fullName evidence="8">Sphingosine-1-phosphate phosphatase 2</fullName>
    </submittedName>
</protein>
<dbReference type="GO" id="GO:0005789">
    <property type="term" value="C:endoplasmic reticulum membrane"/>
    <property type="evidence" value="ECO:0007669"/>
    <property type="project" value="UniProtKB-SubCell"/>
</dbReference>
<evidence type="ECO:0000313" key="8">
    <source>
        <dbReference type="EMBL" id="KAB7507042.1"/>
    </source>
</evidence>
<evidence type="ECO:0000256" key="1">
    <source>
        <dbReference type="ARBA" id="ARBA00004477"/>
    </source>
</evidence>
<dbReference type="OrthoDB" id="301434at2759"/>
<reference evidence="8 9" key="1">
    <citation type="journal article" date="2019" name="PLoS Biol.">
        <title>Sex chromosomes control vertical transmission of feminizing Wolbachia symbionts in an isopod.</title>
        <authorList>
            <person name="Becking T."/>
            <person name="Chebbi M.A."/>
            <person name="Giraud I."/>
            <person name="Moumen B."/>
            <person name="Laverre T."/>
            <person name="Caubet Y."/>
            <person name="Peccoud J."/>
            <person name="Gilbert C."/>
            <person name="Cordaux R."/>
        </authorList>
    </citation>
    <scope>NUCLEOTIDE SEQUENCE [LARGE SCALE GENOMIC DNA]</scope>
    <source>
        <strain evidence="8">ANa2</strain>
        <tissue evidence="8">Whole body excluding digestive tract and cuticle</tissue>
    </source>
</reference>
<dbReference type="PANTHER" id="PTHR14969">
    <property type="entry name" value="SPHINGOSINE-1-PHOSPHATE PHOSPHOHYDROLASE"/>
    <property type="match status" value="1"/>
</dbReference>
<comment type="caution">
    <text evidence="8">The sequence shown here is derived from an EMBL/GenBank/DDBJ whole genome shotgun (WGS) entry which is preliminary data.</text>
</comment>
<evidence type="ECO:0000256" key="7">
    <source>
        <dbReference type="SAM" id="Phobius"/>
    </source>
</evidence>
<organism evidence="8 9">
    <name type="scientific">Armadillidium nasatum</name>
    <dbReference type="NCBI Taxonomy" id="96803"/>
    <lineage>
        <taxon>Eukaryota</taxon>
        <taxon>Metazoa</taxon>
        <taxon>Ecdysozoa</taxon>
        <taxon>Arthropoda</taxon>
        <taxon>Crustacea</taxon>
        <taxon>Multicrustacea</taxon>
        <taxon>Malacostraca</taxon>
        <taxon>Eumalacostraca</taxon>
        <taxon>Peracarida</taxon>
        <taxon>Isopoda</taxon>
        <taxon>Oniscidea</taxon>
        <taxon>Crinocheta</taxon>
        <taxon>Armadillidiidae</taxon>
        <taxon>Armadillidium</taxon>
    </lineage>
</organism>
<dbReference type="SUPFAM" id="SSF48317">
    <property type="entry name" value="Acid phosphatase/Vanadium-dependent haloperoxidase"/>
    <property type="match status" value="1"/>
</dbReference>
<keyword evidence="9" id="KW-1185">Reference proteome</keyword>
<feature type="non-terminal residue" evidence="8">
    <location>
        <position position="419"/>
    </location>
</feature>
<dbReference type="GO" id="GO:0042392">
    <property type="term" value="F:sphingosine-1-phosphate phosphatase activity"/>
    <property type="evidence" value="ECO:0007669"/>
    <property type="project" value="TreeGrafter"/>
</dbReference>
<keyword evidence="4" id="KW-0256">Endoplasmic reticulum</keyword>
<feature type="transmembrane region" description="Helical" evidence="7">
    <location>
        <begin position="295"/>
        <end position="315"/>
    </location>
</feature>
<evidence type="ECO:0000256" key="3">
    <source>
        <dbReference type="ARBA" id="ARBA00022801"/>
    </source>
</evidence>
<feature type="transmembrane region" description="Helical" evidence="7">
    <location>
        <begin position="184"/>
        <end position="204"/>
    </location>
</feature>
<dbReference type="AlphaFoldDB" id="A0A5N5TLN2"/>
<evidence type="ECO:0000256" key="6">
    <source>
        <dbReference type="ARBA" id="ARBA00023136"/>
    </source>
</evidence>
<evidence type="ECO:0000256" key="2">
    <source>
        <dbReference type="ARBA" id="ARBA00022692"/>
    </source>
</evidence>
<name>A0A5N5TLN2_9CRUS</name>
<feature type="transmembrane region" description="Helical" evidence="7">
    <location>
        <begin position="240"/>
        <end position="261"/>
    </location>
</feature>
<keyword evidence="2 7" id="KW-0812">Transmembrane</keyword>
<gene>
    <name evidence="8" type="primary">SGPP2</name>
    <name evidence="8" type="ORF">Anas_01487</name>
</gene>